<sequence>MTVQIVFFYATDISSADRRNRRRNQKSKMWPVSTLALFGCMGRGGGVFEARHVVITKGCACEMSQAAGTAGIGKKGRRSRIDDKEDEA</sequence>
<accession>A0A9P0EGT6</accession>
<feature type="compositionally biased region" description="Basic and acidic residues" evidence="1">
    <location>
        <begin position="79"/>
        <end position="88"/>
    </location>
</feature>
<dbReference type="AlphaFoldDB" id="A0A9P0EGT6"/>
<dbReference type="Proteomes" id="UP000775872">
    <property type="component" value="Unassembled WGS sequence"/>
</dbReference>
<comment type="caution">
    <text evidence="2">The sequence shown here is derived from an EMBL/GenBank/DDBJ whole genome shotgun (WGS) entry which is preliminary data.</text>
</comment>
<reference evidence="2" key="1">
    <citation type="submission" date="2021-10" db="EMBL/GenBank/DDBJ databases">
        <authorList>
            <person name="Piombo E."/>
        </authorList>
    </citation>
    <scope>NUCLEOTIDE SEQUENCE</scope>
</reference>
<keyword evidence="3" id="KW-1185">Reference proteome</keyword>
<organism evidence="2 3">
    <name type="scientific">Clonostachys solani</name>
    <dbReference type="NCBI Taxonomy" id="160281"/>
    <lineage>
        <taxon>Eukaryota</taxon>
        <taxon>Fungi</taxon>
        <taxon>Dikarya</taxon>
        <taxon>Ascomycota</taxon>
        <taxon>Pezizomycotina</taxon>
        <taxon>Sordariomycetes</taxon>
        <taxon>Hypocreomycetidae</taxon>
        <taxon>Hypocreales</taxon>
        <taxon>Bionectriaceae</taxon>
        <taxon>Clonostachys</taxon>
    </lineage>
</organism>
<name>A0A9P0EGT6_9HYPO</name>
<gene>
    <name evidence="2" type="ORF">CSOL1703_00017872</name>
</gene>
<dbReference type="EMBL" id="CABFOC020000041">
    <property type="protein sequence ID" value="CAH0051531.1"/>
    <property type="molecule type" value="Genomic_DNA"/>
</dbReference>
<feature type="region of interest" description="Disordered" evidence="1">
    <location>
        <begin position="67"/>
        <end position="88"/>
    </location>
</feature>
<evidence type="ECO:0000313" key="3">
    <source>
        <dbReference type="Proteomes" id="UP000775872"/>
    </source>
</evidence>
<proteinExistence type="predicted"/>
<protein>
    <submittedName>
        <fullName evidence="2">Uncharacterized protein</fullName>
    </submittedName>
</protein>
<evidence type="ECO:0000313" key="2">
    <source>
        <dbReference type="EMBL" id="CAH0051531.1"/>
    </source>
</evidence>
<evidence type="ECO:0000256" key="1">
    <source>
        <dbReference type="SAM" id="MobiDB-lite"/>
    </source>
</evidence>